<feature type="compositionally biased region" description="Basic and acidic residues" evidence="9">
    <location>
        <begin position="63"/>
        <end position="75"/>
    </location>
</feature>
<dbReference type="GO" id="GO:0008270">
    <property type="term" value="F:zinc ion binding"/>
    <property type="evidence" value="ECO:0007669"/>
    <property type="project" value="UniProtKB-KW"/>
</dbReference>
<organism evidence="11 12">
    <name type="scientific">Tuber aestivum</name>
    <name type="common">summer truffle</name>
    <dbReference type="NCBI Taxonomy" id="59557"/>
    <lineage>
        <taxon>Eukaryota</taxon>
        <taxon>Fungi</taxon>
        <taxon>Dikarya</taxon>
        <taxon>Ascomycota</taxon>
        <taxon>Pezizomycotina</taxon>
        <taxon>Pezizomycetes</taxon>
        <taxon>Pezizales</taxon>
        <taxon>Tuberaceae</taxon>
        <taxon>Tuber</taxon>
    </lineage>
</organism>
<feature type="domain" description="Zinc finger C2H2 LYAR-type" evidence="10">
    <location>
        <begin position="30"/>
        <end position="57"/>
    </location>
</feature>
<dbReference type="GO" id="GO:0003677">
    <property type="term" value="F:DNA binding"/>
    <property type="evidence" value="ECO:0007669"/>
    <property type="project" value="InterPro"/>
</dbReference>
<dbReference type="PANTHER" id="PTHR13100">
    <property type="entry name" value="CELL GROWTH-REGULATING NUCLEOLAR PROTEIN LYAR"/>
    <property type="match status" value="1"/>
</dbReference>
<evidence type="ECO:0000256" key="8">
    <source>
        <dbReference type="PROSITE-ProRule" id="PRU01145"/>
    </source>
</evidence>
<feature type="compositionally biased region" description="Basic and acidic residues" evidence="9">
    <location>
        <begin position="180"/>
        <end position="193"/>
    </location>
</feature>
<keyword evidence="6" id="KW-0539">Nucleus</keyword>
<evidence type="ECO:0000313" key="11">
    <source>
        <dbReference type="EMBL" id="CUS14534.1"/>
    </source>
</evidence>
<dbReference type="Pfam" id="PF08790">
    <property type="entry name" value="zf-LYAR"/>
    <property type="match status" value="1"/>
</dbReference>
<keyword evidence="3" id="KW-0677">Repeat</keyword>
<evidence type="ECO:0000259" key="10">
    <source>
        <dbReference type="Pfam" id="PF08790"/>
    </source>
</evidence>
<name>A0A292Q525_9PEZI</name>
<comment type="subcellular location">
    <subcellularLocation>
        <location evidence="1">Nucleus</location>
    </subcellularLocation>
</comment>
<dbReference type="AlphaFoldDB" id="A0A292Q525"/>
<accession>A0A292Q525</accession>
<dbReference type="SUPFAM" id="SSF57667">
    <property type="entry name" value="beta-beta-alpha zinc fingers"/>
    <property type="match status" value="2"/>
</dbReference>
<dbReference type="PANTHER" id="PTHR13100:SF10">
    <property type="entry name" value="CELL GROWTH-REGULATING NUCLEOLAR PROTEIN"/>
    <property type="match status" value="1"/>
</dbReference>
<dbReference type="FunFam" id="3.30.1490.490:FF:000001">
    <property type="entry name" value="cell growth-regulating nucleolar protein-like"/>
    <property type="match status" value="1"/>
</dbReference>
<keyword evidence="4 8" id="KW-0863">Zinc-finger</keyword>
<dbReference type="Gene3D" id="3.30.1490.490">
    <property type="match status" value="1"/>
</dbReference>
<evidence type="ECO:0000256" key="5">
    <source>
        <dbReference type="ARBA" id="ARBA00022833"/>
    </source>
</evidence>
<sequence length="247" mass="26906">MVSFSCEICSDILKKPKLDSHAARCRGAYYTCIDCSKTFVEGQWKGHTSCVSEAEKYQGSFYKPEKGKGKSGKEKDKKKKGSPEAIAAPVTEVSELEAKDTPMDDTPPAESPDQSKPSKKEKKKSKKDKKAKKDKKKSKDTPAAPETSPNPAPAIEAVDKKKRKSASAEDTPAKKKKKKEKGEGEKARMSQERLADLVGKEELGFAGFLERLEKEVGGAHDEVPKGAAFQGLRVKVDDGRVVLSFGG</sequence>
<evidence type="ECO:0000256" key="4">
    <source>
        <dbReference type="ARBA" id="ARBA00022771"/>
    </source>
</evidence>
<feature type="region of interest" description="Disordered" evidence="9">
    <location>
        <begin position="61"/>
        <end position="193"/>
    </location>
</feature>
<comment type="similarity">
    <text evidence="7">Belongs to the UPF0743 family.</text>
</comment>
<evidence type="ECO:0000256" key="1">
    <source>
        <dbReference type="ARBA" id="ARBA00004123"/>
    </source>
</evidence>
<protein>
    <recommendedName>
        <fullName evidence="10">Zinc finger C2H2 LYAR-type domain-containing protein</fullName>
    </recommendedName>
</protein>
<reference evidence="11" key="1">
    <citation type="submission" date="2015-10" db="EMBL/GenBank/DDBJ databases">
        <authorList>
            <person name="Regsiter A."/>
            <person name="william w."/>
        </authorList>
    </citation>
    <scope>NUCLEOTIDE SEQUENCE</scope>
    <source>
        <strain evidence="11">Montdore</strain>
    </source>
</reference>
<dbReference type="InterPro" id="IPR014898">
    <property type="entry name" value="Znf_C2H2_LYAR"/>
</dbReference>
<feature type="compositionally biased region" description="Basic residues" evidence="9">
    <location>
        <begin position="117"/>
        <end position="138"/>
    </location>
</feature>
<evidence type="ECO:0000313" key="12">
    <source>
        <dbReference type="Proteomes" id="UP001412239"/>
    </source>
</evidence>
<dbReference type="GO" id="GO:0000122">
    <property type="term" value="P:negative regulation of transcription by RNA polymerase II"/>
    <property type="evidence" value="ECO:0007669"/>
    <property type="project" value="TreeGrafter"/>
</dbReference>
<evidence type="ECO:0000256" key="2">
    <source>
        <dbReference type="ARBA" id="ARBA00022723"/>
    </source>
</evidence>
<evidence type="ECO:0000256" key="6">
    <source>
        <dbReference type="ARBA" id="ARBA00023242"/>
    </source>
</evidence>
<dbReference type="GO" id="GO:0006364">
    <property type="term" value="P:rRNA processing"/>
    <property type="evidence" value="ECO:0007669"/>
    <property type="project" value="TreeGrafter"/>
</dbReference>
<dbReference type="GO" id="GO:0005730">
    <property type="term" value="C:nucleolus"/>
    <property type="evidence" value="ECO:0007669"/>
    <property type="project" value="TreeGrafter"/>
</dbReference>
<keyword evidence="12" id="KW-1185">Reference proteome</keyword>
<evidence type="ECO:0000256" key="7">
    <source>
        <dbReference type="ARBA" id="ARBA00061084"/>
    </source>
</evidence>
<dbReference type="InterPro" id="IPR036236">
    <property type="entry name" value="Znf_C2H2_sf"/>
</dbReference>
<evidence type="ECO:0000256" key="9">
    <source>
        <dbReference type="SAM" id="MobiDB-lite"/>
    </source>
</evidence>
<dbReference type="EMBL" id="LN890958">
    <property type="protein sequence ID" value="CUS14534.1"/>
    <property type="molecule type" value="Genomic_DNA"/>
</dbReference>
<keyword evidence="2" id="KW-0479">Metal-binding</keyword>
<evidence type="ECO:0000256" key="3">
    <source>
        <dbReference type="ARBA" id="ARBA00022737"/>
    </source>
</evidence>
<dbReference type="Proteomes" id="UP001412239">
    <property type="component" value="Unassembled WGS sequence"/>
</dbReference>
<keyword evidence="5" id="KW-0862">Zinc</keyword>
<dbReference type="InterPro" id="IPR039999">
    <property type="entry name" value="LYAR"/>
</dbReference>
<proteinExistence type="inferred from homology"/>
<dbReference type="PROSITE" id="PS51804">
    <property type="entry name" value="ZF_C2HC_LYAR"/>
    <property type="match status" value="2"/>
</dbReference>
<gene>
    <name evidence="11" type="ORF">GSTUAT00001411001</name>
</gene>